<dbReference type="GO" id="GO:0007606">
    <property type="term" value="P:sensory perception of chemical stimulus"/>
    <property type="evidence" value="ECO:0007669"/>
    <property type="project" value="UniProtKB-UniRule"/>
</dbReference>
<dbReference type="PANTHER" id="PTHR31627">
    <property type="entry name" value="SERPENTINE RECEPTOR CLASS GAMMA-RELATED"/>
    <property type="match status" value="1"/>
</dbReference>
<evidence type="ECO:0000256" key="2">
    <source>
        <dbReference type="ARBA" id="ARBA00005692"/>
    </source>
</evidence>
<feature type="transmembrane region" description="Helical" evidence="6">
    <location>
        <begin position="14"/>
        <end position="31"/>
    </location>
</feature>
<dbReference type="AlphaFoldDB" id="A0AAN4Z372"/>
<evidence type="ECO:0000256" key="1">
    <source>
        <dbReference type="ARBA" id="ARBA00004141"/>
    </source>
</evidence>
<feature type="transmembrane region" description="Helical" evidence="6">
    <location>
        <begin position="230"/>
        <end position="252"/>
    </location>
</feature>
<sequence>MACKENPTIAMYDVYFIVQLIYGAPSIYLWIRIIKAIIIDRSHASFAHPFHRVLAATGIISVIVFINDMIFTRFLLTGRFCTAISSAFSSLTYWLSPTVFIAMYGIGCQLTGSVLLSLNRLTAVFTIRHTEIWSRYIVIAYIFLFTPSLITSWYLIPALTYVKVDATGTGMSIVYVKLFPWISTTLFSLVICAISGLLILIFTGITMLCFKRMRKMTINSSRFERTLFILGLYQSGSTLIMCIYQLSMYLLIQAGLTAKLSYLFSVRSFFWDILTLLPAWATFFTNDPIRKTLGCGTAPRKSTTASIHLPVSQRVSSMSNL</sequence>
<dbReference type="PANTHER" id="PTHR31627:SF16">
    <property type="entry name" value="SERPENTINE RECEPTOR CLASS GAMMA-69"/>
    <property type="match status" value="1"/>
</dbReference>
<dbReference type="GO" id="GO:0004888">
    <property type="term" value="F:transmembrane signaling receptor activity"/>
    <property type="evidence" value="ECO:0007669"/>
    <property type="project" value="InterPro"/>
</dbReference>
<comment type="subcellular location">
    <subcellularLocation>
        <location evidence="1">Membrane</location>
        <topology evidence="1">Multi-pass membrane protein</topology>
    </subcellularLocation>
</comment>
<evidence type="ECO:0000313" key="7">
    <source>
        <dbReference type="EMBL" id="GMR30550.1"/>
    </source>
</evidence>
<dbReference type="PRINTS" id="PR00698">
    <property type="entry name" value="TMPROTEINSRG"/>
</dbReference>
<evidence type="ECO:0000256" key="6">
    <source>
        <dbReference type="RuleBase" id="RU280813"/>
    </source>
</evidence>
<feature type="transmembrane region" description="Helical" evidence="6">
    <location>
        <begin position="91"/>
        <end position="116"/>
    </location>
</feature>
<keyword evidence="9" id="KW-1185">Reference proteome</keyword>
<reference evidence="8" key="2">
    <citation type="submission" date="2023-06" db="EMBL/GenBank/DDBJ databases">
        <title>Genome assembly of Pristionchus species.</title>
        <authorList>
            <person name="Yoshida K."/>
            <person name="Sommer R.J."/>
        </authorList>
    </citation>
    <scope>NUCLEOTIDE SEQUENCE</scope>
    <source>
        <strain evidence="8">RS5460</strain>
    </source>
</reference>
<gene>
    <name evidence="7" type="ORF">PMAYCL1PPCAC_00745</name>
    <name evidence="8" type="ORF">PMAYCL1PPCAC_00747</name>
</gene>
<evidence type="ECO:0000256" key="4">
    <source>
        <dbReference type="ARBA" id="ARBA00022989"/>
    </source>
</evidence>
<keyword evidence="4 6" id="KW-1133">Transmembrane helix</keyword>
<evidence type="ECO:0000256" key="5">
    <source>
        <dbReference type="ARBA" id="ARBA00023136"/>
    </source>
</evidence>
<evidence type="ECO:0000256" key="3">
    <source>
        <dbReference type="ARBA" id="ARBA00022692"/>
    </source>
</evidence>
<dbReference type="EMBL" id="BTRK01000001">
    <property type="protein sequence ID" value="GMR30552.1"/>
    <property type="molecule type" value="Genomic_DNA"/>
</dbReference>
<feature type="transmembrane region" description="Helical" evidence="6">
    <location>
        <begin position="136"/>
        <end position="156"/>
    </location>
</feature>
<reference evidence="9" key="1">
    <citation type="submission" date="2022-10" db="EMBL/GenBank/DDBJ databases">
        <title>Genome assembly of Pristionchus species.</title>
        <authorList>
            <person name="Yoshida K."/>
            <person name="Sommer R.J."/>
        </authorList>
    </citation>
    <scope>NUCLEOTIDE SEQUENCE [LARGE SCALE GENOMIC DNA]</scope>
    <source>
        <strain evidence="9">RS5460</strain>
    </source>
</reference>
<keyword evidence="3 6" id="KW-0812">Transmembrane</keyword>
<dbReference type="Proteomes" id="UP001328107">
    <property type="component" value="Unassembled WGS sequence"/>
</dbReference>
<comment type="similarity">
    <text evidence="2 6">Belongs to the nematode receptor-like protein srg family.</text>
</comment>
<dbReference type="InterPro" id="IPR051119">
    <property type="entry name" value="Nematode_SR-like"/>
</dbReference>
<organism evidence="8 9">
    <name type="scientific">Pristionchus mayeri</name>
    <dbReference type="NCBI Taxonomy" id="1317129"/>
    <lineage>
        <taxon>Eukaryota</taxon>
        <taxon>Metazoa</taxon>
        <taxon>Ecdysozoa</taxon>
        <taxon>Nematoda</taxon>
        <taxon>Chromadorea</taxon>
        <taxon>Rhabditida</taxon>
        <taxon>Rhabditina</taxon>
        <taxon>Diplogasteromorpha</taxon>
        <taxon>Diplogasteroidea</taxon>
        <taxon>Neodiplogasteridae</taxon>
        <taxon>Pristionchus</taxon>
    </lineage>
</organism>
<feature type="transmembrane region" description="Helical" evidence="6">
    <location>
        <begin position="264"/>
        <end position="284"/>
    </location>
</feature>
<comment type="caution">
    <text evidence="8">The sequence shown here is derived from an EMBL/GenBank/DDBJ whole genome shotgun (WGS) entry which is preliminary data.</text>
</comment>
<dbReference type="Pfam" id="PF02118">
    <property type="entry name" value="Srg"/>
    <property type="match status" value="1"/>
</dbReference>
<keyword evidence="5 6" id="KW-0472">Membrane</keyword>
<feature type="transmembrane region" description="Helical" evidence="6">
    <location>
        <begin position="52"/>
        <end position="71"/>
    </location>
</feature>
<dbReference type="EMBL" id="BTRK01000001">
    <property type="protein sequence ID" value="GMR30550.1"/>
    <property type="molecule type" value="Genomic_DNA"/>
</dbReference>
<protein>
    <recommendedName>
        <fullName evidence="6">Serpentine receptor class gamma</fullName>
    </recommendedName>
</protein>
<evidence type="ECO:0000313" key="8">
    <source>
        <dbReference type="EMBL" id="GMR30552.1"/>
    </source>
</evidence>
<proteinExistence type="inferred from homology"/>
<evidence type="ECO:0000313" key="9">
    <source>
        <dbReference type="Proteomes" id="UP001328107"/>
    </source>
</evidence>
<dbReference type="InterPro" id="IPR000609">
    <property type="entry name" value="7TM_GPCR_serpentine_rcpt_Srg"/>
</dbReference>
<dbReference type="GO" id="GO:0016020">
    <property type="term" value="C:membrane"/>
    <property type="evidence" value="ECO:0007669"/>
    <property type="project" value="UniProtKB-SubCell"/>
</dbReference>
<name>A0AAN4Z372_9BILA</name>
<accession>A0AAN4Z372</accession>
<feature type="transmembrane region" description="Helical" evidence="6">
    <location>
        <begin position="186"/>
        <end position="210"/>
    </location>
</feature>